<protein>
    <recommendedName>
        <fullName evidence="1">HTH merR-type domain-containing protein</fullName>
    </recommendedName>
</protein>
<sequence length="121" mass="14729">MTKQEITERFQIPWAVIEEYESWNFCETMGEADVRQYDDRDVECLSLMMTLHEIGFAHEERKHYMKLYLSKNDTSAERLNMLNQQRLKSLDELHLREIQLDQLDVLRYELKNRRNRKGDSE</sequence>
<reference evidence="2 3" key="2">
    <citation type="submission" date="2009-02" db="EMBL/GenBank/DDBJ databases">
        <title>Draft genome sequence of Clostridium methylpentosum (DSM 5476).</title>
        <authorList>
            <person name="Sudarsanam P."/>
            <person name="Ley R."/>
            <person name="Guruge J."/>
            <person name="Turnbaugh P.J."/>
            <person name="Mahowald M."/>
            <person name="Liep D."/>
            <person name="Gordon J."/>
        </authorList>
    </citation>
    <scope>NUCLEOTIDE SEQUENCE [LARGE SCALE GENOMIC DNA]</scope>
    <source>
        <strain evidence="2 3">DSM 5476</strain>
    </source>
</reference>
<evidence type="ECO:0000313" key="2">
    <source>
        <dbReference type="EMBL" id="EEG29885.1"/>
    </source>
</evidence>
<reference evidence="2 3" key="1">
    <citation type="submission" date="2009-01" db="EMBL/GenBank/DDBJ databases">
        <authorList>
            <person name="Fulton L."/>
            <person name="Clifton S."/>
            <person name="Fulton B."/>
            <person name="Xu J."/>
            <person name="Minx P."/>
            <person name="Pepin K.H."/>
            <person name="Johnson M."/>
            <person name="Bhonagiri V."/>
            <person name="Nash W.E."/>
            <person name="Mardis E.R."/>
            <person name="Wilson R.K."/>
        </authorList>
    </citation>
    <scope>NUCLEOTIDE SEQUENCE [LARGE SCALE GENOMIC DNA]</scope>
    <source>
        <strain evidence="2 3">DSM 5476</strain>
    </source>
</reference>
<dbReference type="HOGENOM" id="CLU_060077_8_4_9"/>
<accession>C0EF82</accession>
<evidence type="ECO:0000259" key="1">
    <source>
        <dbReference type="Pfam" id="PF13411"/>
    </source>
</evidence>
<dbReference type="Gene3D" id="1.10.1660.10">
    <property type="match status" value="1"/>
</dbReference>
<keyword evidence="3" id="KW-1185">Reference proteome</keyword>
<proteinExistence type="predicted"/>
<gene>
    <name evidence="2" type="ORF">CLOSTMETH_02523</name>
</gene>
<dbReference type="InterPro" id="IPR000551">
    <property type="entry name" value="MerR-type_HTH_dom"/>
</dbReference>
<dbReference type="SUPFAM" id="SSF46955">
    <property type="entry name" value="Putative DNA-binding domain"/>
    <property type="match status" value="1"/>
</dbReference>
<dbReference type="STRING" id="537013.CLOSTMETH_02523"/>
<dbReference type="AlphaFoldDB" id="C0EF82"/>
<evidence type="ECO:0000313" key="3">
    <source>
        <dbReference type="Proteomes" id="UP000003340"/>
    </source>
</evidence>
<dbReference type="InterPro" id="IPR009061">
    <property type="entry name" value="DNA-bd_dom_put_sf"/>
</dbReference>
<dbReference type="eggNOG" id="COG0789">
    <property type="taxonomic scope" value="Bacteria"/>
</dbReference>
<name>C0EF82_9FIRM</name>
<organism evidence="2 3">
    <name type="scientific">[Clostridium] methylpentosum DSM 5476</name>
    <dbReference type="NCBI Taxonomy" id="537013"/>
    <lineage>
        <taxon>Bacteria</taxon>
        <taxon>Bacillati</taxon>
        <taxon>Bacillota</taxon>
        <taxon>Clostridia</taxon>
        <taxon>Eubacteriales</taxon>
        <taxon>Oscillospiraceae</taxon>
        <taxon>Oscillospiraceae incertae sedis</taxon>
    </lineage>
</organism>
<dbReference type="Pfam" id="PF13411">
    <property type="entry name" value="MerR_1"/>
    <property type="match status" value="1"/>
</dbReference>
<dbReference type="EMBL" id="ACEC01000084">
    <property type="protein sequence ID" value="EEG29885.1"/>
    <property type="molecule type" value="Genomic_DNA"/>
</dbReference>
<dbReference type="Proteomes" id="UP000003340">
    <property type="component" value="Unassembled WGS sequence"/>
</dbReference>
<comment type="caution">
    <text evidence="2">The sequence shown here is derived from an EMBL/GenBank/DDBJ whole genome shotgun (WGS) entry which is preliminary data.</text>
</comment>
<feature type="domain" description="HTH merR-type" evidence="1">
    <location>
        <begin position="4"/>
        <end position="66"/>
    </location>
</feature>